<name>A0ACA9NHC9_9GLOM</name>
<protein>
    <submittedName>
        <fullName evidence="1">14216_t:CDS:1</fullName>
    </submittedName>
</protein>
<reference evidence="1" key="1">
    <citation type="submission" date="2021-06" db="EMBL/GenBank/DDBJ databases">
        <authorList>
            <person name="Kallberg Y."/>
            <person name="Tangrot J."/>
            <person name="Rosling A."/>
        </authorList>
    </citation>
    <scope>NUCLEOTIDE SEQUENCE</scope>
    <source>
        <strain evidence="1">IL203A</strain>
    </source>
</reference>
<dbReference type="EMBL" id="CAJVPU010016209">
    <property type="protein sequence ID" value="CAG8651695.1"/>
    <property type="molecule type" value="Genomic_DNA"/>
</dbReference>
<evidence type="ECO:0000313" key="2">
    <source>
        <dbReference type="Proteomes" id="UP000789702"/>
    </source>
</evidence>
<proteinExistence type="predicted"/>
<evidence type="ECO:0000313" key="1">
    <source>
        <dbReference type="EMBL" id="CAG8651695.1"/>
    </source>
</evidence>
<organism evidence="1 2">
    <name type="scientific">Dentiscutata heterogama</name>
    <dbReference type="NCBI Taxonomy" id="1316150"/>
    <lineage>
        <taxon>Eukaryota</taxon>
        <taxon>Fungi</taxon>
        <taxon>Fungi incertae sedis</taxon>
        <taxon>Mucoromycota</taxon>
        <taxon>Glomeromycotina</taxon>
        <taxon>Glomeromycetes</taxon>
        <taxon>Diversisporales</taxon>
        <taxon>Gigasporaceae</taxon>
        <taxon>Dentiscutata</taxon>
    </lineage>
</organism>
<gene>
    <name evidence="1" type="ORF">DHETER_LOCUS9328</name>
</gene>
<dbReference type="Proteomes" id="UP000789702">
    <property type="component" value="Unassembled WGS sequence"/>
</dbReference>
<sequence length="484" mass="54371">MRQKSLLVVNSDIFKHSDSLKRRDGRLIMNSLVSYFISLRSNSKVQFAFTALSATIATATAIFSYQSFQRQARTQALKKDLSSLPPSERSIQPRKLSVEELSAVTDQIQFDETLIKEQLARNIAFLGEKGVAKLRKSFIIIVGAGGVGSWAALMLVRSGVEHIRIIDFDQVTLSSLNRHAVATHSDVGVPKVIALQKNFREFAPWVKVEPIIELFTKESAPHLLSGNPDFIVDAIDNIDTKIDLLKYCHDNKLPILSSMGAGAKADPSRVQMSDISQTIEDPLARVVRRRLKKLGVESGITVVYSTEKPNIKLLPLDESRVQSAGEYATLPDFRSRILPVLGTIPAIFGMSIATYIITSVSGHRVEPLANKNREPLYNRMHRDLLNRERRKYGVTAIPLDVHDVGYIFDELFRSKSVVSGTWEKPALVRWKNNVPLSLQNCVVMTKAEADAHENIDDPEIYYPPEVIKLVHTRFQEEKEIALFR</sequence>
<keyword evidence="2" id="KW-1185">Reference proteome</keyword>
<accession>A0ACA9NHC9</accession>
<comment type="caution">
    <text evidence="1">The sequence shown here is derived from an EMBL/GenBank/DDBJ whole genome shotgun (WGS) entry which is preliminary data.</text>
</comment>